<sequence length="167" mass="17669">FIFGVHTKTTEEIKEYANLDAVLEDFATSDLEYKKAAAIFAQNPRPSTLKIGKRVANVKQKNNVAIDTAASGDYTVVINGTDFTYNAGGGDVAADIVDGLIAAIGGGSEPVTTTDNGNDFDIEADVAGVGFTISLSDHATEMTLTEPTPNTNVVTEIARIQLIDNDR</sequence>
<feature type="non-terminal residue" evidence="1">
    <location>
        <position position="1"/>
    </location>
</feature>
<gene>
    <name evidence="1" type="ORF">S01H4_61715</name>
</gene>
<proteinExistence type="predicted"/>
<dbReference type="AlphaFoldDB" id="X1CZ92"/>
<reference evidence="1" key="1">
    <citation type="journal article" date="2014" name="Front. Microbiol.">
        <title>High frequency of phylogenetically diverse reductive dehalogenase-homologous genes in deep subseafloor sedimentary metagenomes.</title>
        <authorList>
            <person name="Kawai M."/>
            <person name="Futagami T."/>
            <person name="Toyoda A."/>
            <person name="Takaki Y."/>
            <person name="Nishi S."/>
            <person name="Hori S."/>
            <person name="Arai W."/>
            <person name="Tsubouchi T."/>
            <person name="Morono Y."/>
            <person name="Uchiyama I."/>
            <person name="Ito T."/>
            <person name="Fujiyama A."/>
            <person name="Inagaki F."/>
            <person name="Takami H."/>
        </authorList>
    </citation>
    <scope>NUCLEOTIDE SEQUENCE</scope>
    <source>
        <strain evidence="1">Expedition CK06-06</strain>
    </source>
</reference>
<accession>X1CZ92</accession>
<evidence type="ECO:0000313" key="1">
    <source>
        <dbReference type="EMBL" id="GAH13192.1"/>
    </source>
</evidence>
<dbReference type="EMBL" id="BART01036659">
    <property type="protein sequence ID" value="GAH13192.1"/>
    <property type="molecule type" value="Genomic_DNA"/>
</dbReference>
<protein>
    <submittedName>
        <fullName evidence="1">Uncharacterized protein</fullName>
    </submittedName>
</protein>
<comment type="caution">
    <text evidence="1">The sequence shown here is derived from an EMBL/GenBank/DDBJ whole genome shotgun (WGS) entry which is preliminary data.</text>
</comment>
<feature type="non-terminal residue" evidence="1">
    <location>
        <position position="167"/>
    </location>
</feature>
<name>X1CZ92_9ZZZZ</name>
<organism evidence="1">
    <name type="scientific">marine sediment metagenome</name>
    <dbReference type="NCBI Taxonomy" id="412755"/>
    <lineage>
        <taxon>unclassified sequences</taxon>
        <taxon>metagenomes</taxon>
        <taxon>ecological metagenomes</taxon>
    </lineage>
</organism>